<reference evidence="2 3" key="1">
    <citation type="submission" date="2006-12" db="EMBL/GenBank/DDBJ databases">
        <title>Bifidobacterium adolescentis complete genome sequence.</title>
        <authorList>
            <person name="Suzuki T."/>
            <person name="Tsuda Y."/>
            <person name="Kanou N."/>
            <person name="Inoue T."/>
            <person name="Kumazaki K."/>
            <person name="Nagano S."/>
            <person name="Hirai S."/>
            <person name="Tanaka K."/>
            <person name="Watanabe K."/>
        </authorList>
    </citation>
    <scope>NUCLEOTIDE SEQUENCE [LARGE SCALE GENOMIC DNA]</scope>
    <source>
        <strain evidence="3">ATCC 15703 / DSM 20083 / NCTC 11814 / E194a</strain>
    </source>
</reference>
<sequence length="207" mass="23265">MSTSPRRWTASAEEDICRWRTRASEGFEKHKCILYNRVNTLKRSGHEPRIRKGRAAAARRAHRRRSQTARRRRAGQKARHGAERGVQPPQGREAPRGEGHVRDAPRRLRRTPPPGLHDTGEGAGIQAAPGRGPAGRQQTRTAQTGRRVLQARPGHRDVEAHRRGRGGMVIITVVNVDGGATRTTAWNRPQNETMGRKPKRRTKSVKH</sequence>
<evidence type="ECO:0000256" key="1">
    <source>
        <dbReference type="SAM" id="MobiDB-lite"/>
    </source>
</evidence>
<organism evidence="2 3">
    <name type="scientific">Bifidobacterium adolescentis (strain ATCC 15703 / DSM 20083 / NCTC 11814 / E194a)</name>
    <dbReference type="NCBI Taxonomy" id="367928"/>
    <lineage>
        <taxon>Bacteria</taxon>
        <taxon>Bacillati</taxon>
        <taxon>Actinomycetota</taxon>
        <taxon>Actinomycetes</taxon>
        <taxon>Bifidobacteriales</taxon>
        <taxon>Bifidobacteriaceae</taxon>
        <taxon>Bifidobacterium</taxon>
    </lineage>
</organism>
<accession>A1A2W6</accession>
<feature type="region of interest" description="Disordered" evidence="1">
    <location>
        <begin position="181"/>
        <end position="207"/>
    </location>
</feature>
<keyword evidence="2" id="KW-0238">DNA-binding</keyword>
<dbReference type="HOGENOM" id="CLU_1324312_0_0_11"/>
<dbReference type="GO" id="GO:0003677">
    <property type="term" value="F:DNA binding"/>
    <property type="evidence" value="ECO:0007669"/>
    <property type="project" value="UniProtKB-KW"/>
</dbReference>
<feature type="region of interest" description="Disordered" evidence="1">
    <location>
        <begin position="44"/>
        <end position="147"/>
    </location>
</feature>
<dbReference type="AlphaFoldDB" id="A1A2W6"/>
<dbReference type="STRING" id="367928.BAD_1268"/>
<feature type="compositionally biased region" description="Polar residues" evidence="1">
    <location>
        <begin position="181"/>
        <end position="193"/>
    </location>
</feature>
<name>A1A2W6_BIFAA</name>
<protein>
    <submittedName>
        <fullName evidence="2">DNA-binding response regulator</fullName>
    </submittedName>
</protein>
<dbReference type="EMBL" id="AP009256">
    <property type="protein sequence ID" value="BAF40049.1"/>
    <property type="molecule type" value="Genomic_DNA"/>
</dbReference>
<gene>
    <name evidence="2" type="ordered locus">BAD_1268</name>
</gene>
<evidence type="ECO:0000313" key="3">
    <source>
        <dbReference type="Proteomes" id="UP000008702"/>
    </source>
</evidence>
<feature type="compositionally biased region" description="Low complexity" evidence="1">
    <location>
        <begin position="134"/>
        <end position="147"/>
    </location>
</feature>
<evidence type="ECO:0000313" key="2">
    <source>
        <dbReference type="EMBL" id="BAF40049.1"/>
    </source>
</evidence>
<feature type="compositionally biased region" description="Basic residues" evidence="1">
    <location>
        <begin position="196"/>
        <end position="207"/>
    </location>
</feature>
<dbReference type="KEGG" id="bad:BAD_1268"/>
<keyword evidence="3" id="KW-1185">Reference proteome</keyword>
<feature type="compositionally biased region" description="Basic and acidic residues" evidence="1">
    <location>
        <begin position="93"/>
        <end position="106"/>
    </location>
</feature>
<feature type="compositionally biased region" description="Basic residues" evidence="1">
    <location>
        <begin position="51"/>
        <end position="79"/>
    </location>
</feature>
<dbReference type="Proteomes" id="UP000008702">
    <property type="component" value="Chromosome"/>
</dbReference>
<proteinExistence type="predicted"/>